<comment type="catalytic activity">
    <reaction evidence="12">
        <text>(6R)-NADPHX = (6S)-NADPHX</text>
        <dbReference type="Rhea" id="RHEA:32227"/>
        <dbReference type="ChEBI" id="CHEBI:64076"/>
        <dbReference type="ChEBI" id="CHEBI:64077"/>
        <dbReference type="EC" id="5.1.99.6"/>
    </reaction>
</comment>
<dbReference type="PROSITE" id="PS01050">
    <property type="entry name" value="YJEF_C_2"/>
    <property type="match status" value="1"/>
</dbReference>
<dbReference type="InterPro" id="IPR017953">
    <property type="entry name" value="Carbohydrate_kinase_pred_CS"/>
</dbReference>
<dbReference type="InterPro" id="IPR004443">
    <property type="entry name" value="YjeF_N_dom"/>
</dbReference>
<feature type="compositionally biased region" description="Acidic residues" evidence="13">
    <location>
        <begin position="646"/>
        <end position="664"/>
    </location>
</feature>
<keyword evidence="7 11" id="KW-0456">Lyase</keyword>
<feature type="binding site" evidence="11">
    <location>
        <begin position="495"/>
        <end position="499"/>
    </location>
    <ligand>
        <name>AMP</name>
        <dbReference type="ChEBI" id="CHEBI:456215"/>
    </ligand>
</feature>
<reference evidence="16 17" key="1">
    <citation type="submission" date="2020-02" db="EMBL/GenBank/DDBJ databases">
        <title>Characterization of phylogenetic diversity of novel bifidobacterial species isolated in Czech ZOOs.</title>
        <authorList>
            <person name="Lugli G.A."/>
            <person name="Vera N.B."/>
            <person name="Ventura M."/>
        </authorList>
    </citation>
    <scope>NUCLEOTIDE SEQUENCE [LARGE SCALE GENOMIC DNA]</scope>
    <source>
        <strain evidence="16 17">DSM 109958</strain>
    </source>
</reference>
<dbReference type="GO" id="GO:0052856">
    <property type="term" value="F:NAD(P)HX epimerase activity"/>
    <property type="evidence" value="ECO:0007669"/>
    <property type="project" value="UniProtKB-UniRule"/>
</dbReference>
<comment type="similarity">
    <text evidence="2">In the C-terminal section; belongs to the NnrD/CARKD family.</text>
</comment>
<evidence type="ECO:0000256" key="5">
    <source>
        <dbReference type="ARBA" id="ARBA00022857"/>
    </source>
</evidence>
<dbReference type="InterPro" id="IPR000631">
    <property type="entry name" value="CARKD"/>
</dbReference>
<comment type="caution">
    <text evidence="11">Lacks conserved residue(s) required for the propagation of feature annotation.</text>
</comment>
<feature type="binding site" evidence="12">
    <location>
        <position position="210"/>
    </location>
    <ligand>
        <name>(6S)-NADPHX</name>
        <dbReference type="ChEBI" id="CHEBI:64076"/>
    </ligand>
</feature>
<feature type="region of interest" description="Disordered" evidence="13">
    <location>
        <begin position="646"/>
        <end position="682"/>
    </location>
</feature>
<dbReference type="CDD" id="cd01171">
    <property type="entry name" value="YXKO-related"/>
    <property type="match status" value="1"/>
</dbReference>
<evidence type="ECO:0000259" key="14">
    <source>
        <dbReference type="PROSITE" id="PS51383"/>
    </source>
</evidence>
<evidence type="ECO:0000256" key="4">
    <source>
        <dbReference type="ARBA" id="ARBA00022840"/>
    </source>
</evidence>
<dbReference type="GO" id="GO:0005524">
    <property type="term" value="F:ATP binding"/>
    <property type="evidence" value="ECO:0007669"/>
    <property type="project" value="UniProtKB-KW"/>
</dbReference>
<keyword evidence="5 11" id="KW-0521">NADP</keyword>
<dbReference type="GO" id="GO:0052855">
    <property type="term" value="F:ADP-dependent NAD(P)H-hydrate dehydratase activity"/>
    <property type="evidence" value="ECO:0007669"/>
    <property type="project" value="UniProtKB-UniRule"/>
</dbReference>
<keyword evidence="12" id="KW-0413">Isomerase</keyword>
<feature type="binding site" evidence="12">
    <location>
        <position position="160"/>
    </location>
    <ligand>
        <name>K(+)</name>
        <dbReference type="ChEBI" id="CHEBI:29103"/>
    </ligand>
</feature>
<keyword evidence="6 11" id="KW-0520">NAD</keyword>
<feature type="binding site" evidence="12">
    <location>
        <begin position="77"/>
        <end position="81"/>
    </location>
    <ligand>
        <name>(6S)-NADPHX</name>
        <dbReference type="ChEBI" id="CHEBI:64076"/>
    </ligand>
</feature>
<comment type="cofactor">
    <cofactor evidence="12">
        <name>K(+)</name>
        <dbReference type="ChEBI" id="CHEBI:29103"/>
    </cofactor>
    <text evidence="12">Binds 1 potassium ion per subunit.</text>
</comment>
<comment type="subunit">
    <text evidence="11">Homotetramer.</text>
</comment>
<dbReference type="PROSITE" id="PS51383">
    <property type="entry name" value="YJEF_C_3"/>
    <property type="match status" value="1"/>
</dbReference>
<feature type="binding site" evidence="11">
    <location>
        <position position="529"/>
    </location>
    <ligand>
        <name>(6S)-NADPHX</name>
        <dbReference type="ChEBI" id="CHEBI:64076"/>
    </ligand>
</feature>
<evidence type="ECO:0000256" key="1">
    <source>
        <dbReference type="ARBA" id="ARBA00006001"/>
    </source>
</evidence>
<dbReference type="InterPro" id="IPR029056">
    <property type="entry name" value="Ribokinase-like"/>
</dbReference>
<evidence type="ECO:0000256" key="7">
    <source>
        <dbReference type="ARBA" id="ARBA00023239"/>
    </source>
</evidence>
<dbReference type="PANTHER" id="PTHR12592">
    <property type="entry name" value="ATP-DEPENDENT (S)-NAD(P)H-HYDRATE DEHYDRATASE FAMILY MEMBER"/>
    <property type="match status" value="1"/>
</dbReference>
<evidence type="ECO:0000256" key="3">
    <source>
        <dbReference type="ARBA" id="ARBA00022741"/>
    </source>
</evidence>
<dbReference type="Gene3D" id="3.40.50.10260">
    <property type="entry name" value="YjeF N-terminal domain"/>
    <property type="match status" value="1"/>
</dbReference>
<keyword evidence="3 11" id="KW-0547">Nucleotide-binding</keyword>
<dbReference type="Pfam" id="PF03853">
    <property type="entry name" value="YjeF_N"/>
    <property type="match status" value="1"/>
</dbReference>
<keyword evidence="17" id="KW-1185">Reference proteome</keyword>
<organism evidence="16 17">
    <name type="scientific">Bifidobacterium moraviense</name>
    <dbReference type="NCBI Taxonomy" id="2675323"/>
    <lineage>
        <taxon>Bacteria</taxon>
        <taxon>Bacillati</taxon>
        <taxon>Actinomycetota</taxon>
        <taxon>Actinomycetes</taxon>
        <taxon>Bifidobacteriales</taxon>
        <taxon>Bifidobacteriaceae</taxon>
        <taxon>Bifidobacterium</taxon>
    </lineage>
</organism>
<dbReference type="EC" id="4.2.1.136" evidence="11"/>
<evidence type="ECO:0000256" key="10">
    <source>
        <dbReference type="ARBA" id="ARBA00049209"/>
    </source>
</evidence>
<comment type="caution">
    <text evidence="16">The sequence shown here is derived from an EMBL/GenBank/DDBJ whole genome shotgun (WGS) entry which is preliminary data.</text>
</comment>
<evidence type="ECO:0000256" key="2">
    <source>
        <dbReference type="ARBA" id="ARBA00009524"/>
    </source>
</evidence>
<dbReference type="SUPFAM" id="SSF53613">
    <property type="entry name" value="Ribokinase-like"/>
    <property type="match status" value="1"/>
</dbReference>
<proteinExistence type="inferred from homology"/>
<feature type="binding site" evidence="11">
    <location>
        <position position="528"/>
    </location>
    <ligand>
        <name>AMP</name>
        <dbReference type="ChEBI" id="CHEBI:456215"/>
    </ligand>
</feature>
<dbReference type="GO" id="GO:0110051">
    <property type="term" value="P:metabolite repair"/>
    <property type="evidence" value="ECO:0007669"/>
    <property type="project" value="TreeGrafter"/>
</dbReference>
<feature type="binding site" evidence="12">
    <location>
        <position position="78"/>
    </location>
    <ligand>
        <name>K(+)</name>
        <dbReference type="ChEBI" id="CHEBI:29103"/>
    </ligand>
</feature>
<dbReference type="SUPFAM" id="SSF64153">
    <property type="entry name" value="YjeF N-terminal domain-like"/>
    <property type="match status" value="1"/>
</dbReference>
<feature type="binding site" evidence="12">
    <location>
        <begin position="164"/>
        <end position="170"/>
    </location>
    <ligand>
        <name>(6S)-NADPHX</name>
        <dbReference type="ChEBI" id="CHEBI:64076"/>
    </ligand>
</feature>
<evidence type="ECO:0000259" key="15">
    <source>
        <dbReference type="PROSITE" id="PS51385"/>
    </source>
</evidence>
<comment type="catalytic activity">
    <reaction evidence="9 11">
        <text>(6S)-NADHX + ADP = AMP + phosphate + NADH + H(+)</text>
        <dbReference type="Rhea" id="RHEA:32223"/>
        <dbReference type="ChEBI" id="CHEBI:15378"/>
        <dbReference type="ChEBI" id="CHEBI:43474"/>
        <dbReference type="ChEBI" id="CHEBI:57945"/>
        <dbReference type="ChEBI" id="CHEBI:64074"/>
        <dbReference type="ChEBI" id="CHEBI:456215"/>
        <dbReference type="ChEBI" id="CHEBI:456216"/>
        <dbReference type="EC" id="4.2.1.136"/>
    </reaction>
</comment>
<evidence type="ECO:0000313" key="16">
    <source>
        <dbReference type="EMBL" id="NMN00015.1"/>
    </source>
</evidence>
<feature type="domain" description="YjeF C-terminal" evidence="14">
    <location>
        <begin position="274"/>
        <end position="632"/>
    </location>
</feature>
<dbReference type="RefSeq" id="WP_417852163.1">
    <property type="nucleotide sequence ID" value="NZ_JAAIIH010000001.1"/>
</dbReference>
<comment type="catalytic activity">
    <reaction evidence="12">
        <text>(6R)-NADHX = (6S)-NADHX</text>
        <dbReference type="Rhea" id="RHEA:32215"/>
        <dbReference type="ChEBI" id="CHEBI:64074"/>
        <dbReference type="ChEBI" id="CHEBI:64075"/>
        <dbReference type="EC" id="5.1.99.6"/>
    </reaction>
</comment>
<keyword evidence="12" id="KW-0479">Metal-binding</keyword>
<dbReference type="AlphaFoldDB" id="A0A7Y0F0Z0"/>
<comment type="function">
    <text evidence="11">Catalyzes the dehydration of the S-form of NAD(P)HX at the expense of ADP, which is converted to AMP. Together with NAD(P)HX epimerase, which catalyzes the epimerization of the S- and R-forms, the enzyme allows the repair of both epimers of NAD(P)HX, a damaged form of NAD(P)H that is a result of enzymatic or heat-dependent hydration.</text>
</comment>
<dbReference type="PROSITE" id="PS51385">
    <property type="entry name" value="YJEF_N"/>
    <property type="match status" value="1"/>
</dbReference>
<dbReference type="Gene3D" id="3.40.1190.20">
    <property type="match status" value="1"/>
</dbReference>
<evidence type="ECO:0000256" key="13">
    <source>
        <dbReference type="SAM" id="MobiDB-lite"/>
    </source>
</evidence>
<evidence type="ECO:0000313" key="17">
    <source>
        <dbReference type="Proteomes" id="UP000588277"/>
    </source>
</evidence>
<protein>
    <recommendedName>
        <fullName evidence="11 12">Multifunctional fusion protein</fullName>
    </recommendedName>
    <domain>
        <recommendedName>
            <fullName evidence="11">ADP-dependent (S)-NAD(P)H-hydrate dehydratase</fullName>
            <ecNumber evidence="11">4.2.1.136</ecNumber>
        </recommendedName>
        <alternativeName>
            <fullName evidence="11">ADP-dependent NAD(P)HX dehydratase</fullName>
        </alternativeName>
    </domain>
    <domain>
        <recommendedName>
            <fullName evidence="12">NAD(P)H-hydrate epimerase</fullName>
            <ecNumber evidence="12">5.1.99.6</ecNumber>
        </recommendedName>
        <alternativeName>
            <fullName evidence="12">NAD(P)HX epimerase</fullName>
        </alternativeName>
    </domain>
</protein>
<comment type="cofactor">
    <cofactor evidence="11">
        <name>Mg(2+)</name>
        <dbReference type="ChEBI" id="CHEBI:18420"/>
    </cofactor>
</comment>
<sequence length="682" mass="70478">MSMLFDEDHMAAERFLTCAYPADQVRAMERPLLERGVPLMRQAAAAAAHVAAAMLRGTPDEMDVDEAHVLLLAGAGDNGGDGLFAAADLARQGAQVVCAAVGRSLHEEGLKAFLEAGGKVMALDPAADIPGAPAPADDDDADDAFYHVIDLYDTSELVIDAMTGIGADGALRGIAARIAEEVGANGTAPRGIARPAGETTGAYPLVLAVDVPSGVSVDDGTLPGAYLPADVTVTFGALKPCALLPPAAHACGRTVLVDFGFDADGAVPAVESTLLQDAARAVRAPRVTDDKYARGVVGLVTGSDSYPGAAVLSATAAARANVGMVRYVGPARAQDMVLNALPEAVLGEGRCQAWVVGSGVPDGDHAAEDDPQREAIRRLLAPYAVSSPAAWPSPDDLRTMDPDDLPDSMEGIMNLMRPAYDAGQELLPPVVVDAGAIDLLPDHVPAQVVITPHAGELARLLRARGEAVDADDVTRDPLEWALCAWEMTGATVLLKGAVTIVVGTVARDVPQVMVCGEAPAWMSTAGSGDVLAGSLGALLAQRSAGGAVPLPQDMARIVAAGAFVHGLAGRLVSRSLQSALTRPAVYDEDDDAFERTLFPALSDERVSPAGPLGRPVIAGDIVAALPDAYGLLLSLYDDRIAGTYDDDLDADDADRNEDDEDDEAGIGIDPRDPVPAPRRGRA</sequence>
<dbReference type="InterPro" id="IPR036652">
    <property type="entry name" value="YjeF_N_dom_sf"/>
</dbReference>
<feature type="binding site" evidence="11">
    <location>
        <position position="453"/>
    </location>
    <ligand>
        <name>(6S)-NADPHX</name>
        <dbReference type="ChEBI" id="CHEBI:64076"/>
    </ligand>
</feature>
<feature type="domain" description="YjeF N-terminal" evidence="15">
    <location>
        <begin position="25"/>
        <end position="267"/>
    </location>
</feature>
<dbReference type="HAMAP" id="MF_01965">
    <property type="entry name" value="NADHX_dehydratase"/>
    <property type="match status" value="1"/>
</dbReference>
<name>A0A7Y0F0Z0_9BIFI</name>
<comment type="similarity">
    <text evidence="12">Belongs to the NnrE/AIBP family.</text>
</comment>
<keyword evidence="4 11" id="KW-0067">ATP-binding</keyword>
<evidence type="ECO:0000256" key="12">
    <source>
        <dbReference type="HAMAP-Rule" id="MF_01966"/>
    </source>
</evidence>
<comment type="similarity">
    <text evidence="1">In the N-terminal section; belongs to the NnrE/AIBP family.</text>
</comment>
<dbReference type="GO" id="GO:0016301">
    <property type="term" value="F:kinase activity"/>
    <property type="evidence" value="ECO:0007669"/>
    <property type="project" value="UniProtKB-KW"/>
</dbReference>
<keyword evidence="16" id="KW-0808">Transferase</keyword>
<comment type="similarity">
    <text evidence="11">Belongs to the NnrD/CARKD family.</text>
</comment>
<dbReference type="EC" id="5.1.99.6" evidence="12"/>
<dbReference type="GO" id="GO:0046872">
    <property type="term" value="F:metal ion binding"/>
    <property type="evidence" value="ECO:0007669"/>
    <property type="project" value="UniProtKB-KW"/>
</dbReference>
<dbReference type="EMBL" id="JAAIIH010000001">
    <property type="protein sequence ID" value="NMN00015.1"/>
    <property type="molecule type" value="Genomic_DNA"/>
</dbReference>
<evidence type="ECO:0000256" key="9">
    <source>
        <dbReference type="ARBA" id="ARBA00048238"/>
    </source>
</evidence>
<evidence type="ECO:0000256" key="6">
    <source>
        <dbReference type="ARBA" id="ARBA00023027"/>
    </source>
</evidence>
<dbReference type="HAMAP" id="MF_01966">
    <property type="entry name" value="NADHX_epimerase"/>
    <property type="match status" value="1"/>
</dbReference>
<dbReference type="GO" id="GO:0046496">
    <property type="term" value="P:nicotinamide nucleotide metabolic process"/>
    <property type="evidence" value="ECO:0007669"/>
    <property type="project" value="UniProtKB-UniRule"/>
</dbReference>
<comment type="function">
    <text evidence="8">Bifunctional enzyme that catalyzes the epimerization of the S- and R-forms of NAD(P)HX and the dehydration of the S-form of NAD(P)HX at the expense of ADP, which is converted to AMP. This allows the repair of both epimers of NAD(P)HX, a damaged form of NAD(P)H that is a result of enzymatic or heat-dependent hydration.</text>
</comment>
<evidence type="ECO:0000256" key="8">
    <source>
        <dbReference type="ARBA" id="ARBA00025153"/>
    </source>
</evidence>
<dbReference type="PANTHER" id="PTHR12592:SF0">
    <property type="entry name" value="ATP-DEPENDENT (S)-NAD(P)H-HYDRATE DEHYDRATASE"/>
    <property type="match status" value="1"/>
</dbReference>
<feature type="binding site" evidence="11">
    <location>
        <position position="309"/>
    </location>
    <ligand>
        <name>(6S)-NADPHX</name>
        <dbReference type="ChEBI" id="CHEBI:64076"/>
    </ligand>
</feature>
<dbReference type="Proteomes" id="UP000588277">
    <property type="component" value="Unassembled WGS sequence"/>
</dbReference>
<comment type="catalytic activity">
    <reaction evidence="10 11">
        <text>(6S)-NADPHX + ADP = AMP + phosphate + NADPH + H(+)</text>
        <dbReference type="Rhea" id="RHEA:32235"/>
        <dbReference type="ChEBI" id="CHEBI:15378"/>
        <dbReference type="ChEBI" id="CHEBI:43474"/>
        <dbReference type="ChEBI" id="CHEBI:57783"/>
        <dbReference type="ChEBI" id="CHEBI:64076"/>
        <dbReference type="ChEBI" id="CHEBI:456215"/>
        <dbReference type="ChEBI" id="CHEBI:456216"/>
        <dbReference type="EC" id="4.2.1.136"/>
    </reaction>
</comment>
<keyword evidence="16" id="KW-0418">Kinase</keyword>
<comment type="function">
    <text evidence="12">Catalyzes the epimerization of the S- and R-forms of NAD(P)HX, a damaged form of NAD(P)H that is a result of enzymatic or heat-dependent hydration. This is a prerequisite for the S-specific NAD(P)H-hydrate dehydratase to allow the repair of both epimers of NAD(P)HX.</text>
</comment>
<keyword evidence="12" id="KW-0630">Potassium</keyword>
<accession>A0A7Y0F0Z0</accession>
<feature type="binding site" evidence="12">
    <location>
        <position position="213"/>
    </location>
    <ligand>
        <name>K(+)</name>
        <dbReference type="ChEBI" id="CHEBI:29103"/>
    </ligand>
</feature>
<dbReference type="Pfam" id="PF01256">
    <property type="entry name" value="Carb_kinase"/>
    <property type="match status" value="2"/>
</dbReference>
<gene>
    <name evidence="11" type="primary">nnrD</name>
    <name evidence="12" type="synonym">nnrE</name>
    <name evidence="16" type="ORF">G1C96_0592</name>
</gene>
<evidence type="ECO:0000256" key="11">
    <source>
        <dbReference type="HAMAP-Rule" id="MF_01965"/>
    </source>
</evidence>